<dbReference type="EMBL" id="JRAA01000001">
    <property type="protein sequence ID" value="KHF26272.1"/>
    <property type="molecule type" value="Genomic_DNA"/>
</dbReference>
<feature type="chain" id="PRO_5002073823" evidence="1">
    <location>
        <begin position="28"/>
        <end position="197"/>
    </location>
</feature>
<dbReference type="Pfam" id="PF04972">
    <property type="entry name" value="BON"/>
    <property type="match status" value="2"/>
</dbReference>
<keyword evidence="3" id="KW-0449">Lipoprotein</keyword>
<keyword evidence="1" id="KW-0732">Signal</keyword>
<sequence>MDTYMTYKMILAALLSATILTGCTTVAVTGAVGGAATIHDRRTTGAVMDDSQIELEAIGIMNDHPEIDEVAQISPISHNRRLLLIGQASNMEAARRYAKLVAAIPNVRAVFNEVEQGAHASFGDRTSDAYMTTKVKLSLTGMDIEGFDITRVNVSTFLDRVYLMGLVTRREAAAVTDRVRGISGVKKVIDIFEYIDR</sequence>
<evidence type="ECO:0000256" key="1">
    <source>
        <dbReference type="SAM" id="SignalP"/>
    </source>
</evidence>
<dbReference type="PANTHER" id="PTHR34606">
    <property type="entry name" value="BON DOMAIN-CONTAINING PROTEIN"/>
    <property type="match status" value="1"/>
</dbReference>
<feature type="domain" description="BON" evidence="2">
    <location>
        <begin position="49"/>
        <end position="118"/>
    </location>
</feature>
<keyword evidence="4" id="KW-1185">Reference proteome</keyword>
<gene>
    <name evidence="3" type="ORF">JV46_21800</name>
</gene>
<organism evidence="3 4">
    <name type="scientific">Solemya velum gill symbiont</name>
    <dbReference type="NCBI Taxonomy" id="2340"/>
    <lineage>
        <taxon>Bacteria</taxon>
        <taxon>Pseudomonadati</taxon>
        <taxon>Pseudomonadota</taxon>
        <taxon>Gammaproteobacteria</taxon>
        <taxon>sulfur-oxidizing symbionts</taxon>
    </lineage>
</organism>
<comment type="caution">
    <text evidence="3">The sequence shown here is derived from an EMBL/GenBank/DDBJ whole genome shotgun (WGS) entry which is preliminary data.</text>
</comment>
<dbReference type="InterPro" id="IPR051686">
    <property type="entry name" value="Lipoprotein_DolP"/>
</dbReference>
<proteinExistence type="predicted"/>
<dbReference type="PANTHER" id="PTHR34606:SF4">
    <property type="entry name" value="OUTER MEMBRANE LIPOPROTEIN DOLP"/>
    <property type="match status" value="1"/>
</dbReference>
<dbReference type="STRING" id="2340.JV46_21800"/>
<dbReference type="InterPro" id="IPR007055">
    <property type="entry name" value="BON_dom"/>
</dbReference>
<evidence type="ECO:0000313" key="4">
    <source>
        <dbReference type="Proteomes" id="UP000030856"/>
    </source>
</evidence>
<dbReference type="AlphaFoldDB" id="A0A0B0HC87"/>
<dbReference type="Proteomes" id="UP000030856">
    <property type="component" value="Unassembled WGS sequence"/>
</dbReference>
<evidence type="ECO:0000259" key="2">
    <source>
        <dbReference type="PROSITE" id="PS50914"/>
    </source>
</evidence>
<dbReference type="PROSITE" id="PS50914">
    <property type="entry name" value="BON"/>
    <property type="match status" value="1"/>
</dbReference>
<feature type="signal peptide" evidence="1">
    <location>
        <begin position="1"/>
        <end position="27"/>
    </location>
</feature>
<name>A0A0B0HC87_SOVGS</name>
<accession>A0A0B0HC87</accession>
<evidence type="ECO:0000313" key="3">
    <source>
        <dbReference type="EMBL" id="KHF26272.1"/>
    </source>
</evidence>
<reference evidence="3 4" key="1">
    <citation type="journal article" date="2014" name="BMC Genomics">
        <title>The genome of the intracellular bacterium of the coastal bivalve, Solemya velum: a blueprint for thriving in and out of symbiosis.</title>
        <authorList>
            <person name="Dmytrenko O."/>
            <person name="Russell S.L."/>
            <person name="Loo W.T."/>
            <person name="Fontanez K.M."/>
            <person name="Liao L."/>
            <person name="Roeselers G."/>
            <person name="Sharma R."/>
            <person name="Stewart F.J."/>
            <person name="Newton I.L."/>
            <person name="Woyke T."/>
            <person name="Wu D."/>
            <person name="Lang J.M."/>
            <person name="Eisen J.A."/>
            <person name="Cavanaugh C.M."/>
        </authorList>
    </citation>
    <scope>NUCLEOTIDE SEQUENCE [LARGE SCALE GENOMIC DNA]</scope>
    <source>
        <strain evidence="3 4">WH</strain>
    </source>
</reference>
<dbReference type="eggNOG" id="COG2823">
    <property type="taxonomic scope" value="Bacteria"/>
</dbReference>
<protein>
    <submittedName>
        <fullName evidence="3">Periplasmic or secreted lipoprotein</fullName>
    </submittedName>
</protein>